<name>A0AA39CVJ9_9EURO</name>
<dbReference type="Proteomes" id="UP001172681">
    <property type="component" value="Unassembled WGS sequence"/>
</dbReference>
<reference evidence="1" key="1">
    <citation type="submission" date="2022-10" db="EMBL/GenBank/DDBJ databases">
        <title>Culturing micro-colonial fungi from biological soil crusts in the Mojave desert and describing Neophaeococcomyces mojavensis, and introducing the new genera and species Taxawa tesnikishii.</title>
        <authorList>
            <person name="Kurbessoian T."/>
            <person name="Stajich J.E."/>
        </authorList>
    </citation>
    <scope>NUCLEOTIDE SEQUENCE</scope>
    <source>
        <strain evidence="1">TK_35</strain>
    </source>
</reference>
<dbReference type="Pfam" id="PF01042">
    <property type="entry name" value="Ribonuc_L-PSP"/>
    <property type="match status" value="1"/>
</dbReference>
<gene>
    <name evidence="1" type="ORF">H2204_008824</name>
</gene>
<dbReference type="Gene3D" id="3.30.1330.40">
    <property type="entry name" value="RutC-like"/>
    <property type="match status" value="1"/>
</dbReference>
<organism evidence="1 2">
    <name type="scientific">Knufia peltigerae</name>
    <dbReference type="NCBI Taxonomy" id="1002370"/>
    <lineage>
        <taxon>Eukaryota</taxon>
        <taxon>Fungi</taxon>
        <taxon>Dikarya</taxon>
        <taxon>Ascomycota</taxon>
        <taxon>Pezizomycotina</taxon>
        <taxon>Eurotiomycetes</taxon>
        <taxon>Chaetothyriomycetidae</taxon>
        <taxon>Chaetothyriales</taxon>
        <taxon>Trichomeriaceae</taxon>
        <taxon>Knufia</taxon>
    </lineage>
</organism>
<protein>
    <submittedName>
        <fullName evidence="1">Uncharacterized protein</fullName>
    </submittedName>
</protein>
<accession>A0AA39CVJ9</accession>
<evidence type="ECO:0000313" key="2">
    <source>
        <dbReference type="Proteomes" id="UP001172681"/>
    </source>
</evidence>
<comment type="caution">
    <text evidence="1">The sequence shown here is derived from an EMBL/GenBank/DDBJ whole genome shotgun (WGS) entry which is preliminary data.</text>
</comment>
<proteinExistence type="predicted"/>
<dbReference type="InterPro" id="IPR035959">
    <property type="entry name" value="RutC-like_sf"/>
</dbReference>
<dbReference type="InterPro" id="IPR006175">
    <property type="entry name" value="YjgF/YER057c/UK114"/>
</dbReference>
<dbReference type="EMBL" id="JAPDRN010000066">
    <property type="protein sequence ID" value="KAJ9630020.1"/>
    <property type="molecule type" value="Genomic_DNA"/>
</dbReference>
<keyword evidence="2" id="KW-1185">Reference proteome</keyword>
<sequence>MASVLESFGFKFINYPGSEAFSEEVHCSQAVIVPPHARTVTLSGQVGVLADGSIPNDLTTELDLCFQNVKKALIAAGLGENACEYIYDATFYFKDQDRVTACIVDIMKNYFGNTRPAVLGFEAGKLAFPDSHVEMKVTAFVPPQARL</sequence>
<dbReference type="SUPFAM" id="SSF55298">
    <property type="entry name" value="YjgF-like"/>
    <property type="match status" value="1"/>
</dbReference>
<evidence type="ECO:0000313" key="1">
    <source>
        <dbReference type="EMBL" id="KAJ9630020.1"/>
    </source>
</evidence>
<dbReference type="AlphaFoldDB" id="A0AA39CVJ9"/>